<evidence type="ECO:0000313" key="3">
    <source>
        <dbReference type="Proteomes" id="UP000823388"/>
    </source>
</evidence>
<organism evidence="2 3">
    <name type="scientific">Panicum virgatum</name>
    <name type="common">Blackwell switchgrass</name>
    <dbReference type="NCBI Taxonomy" id="38727"/>
    <lineage>
        <taxon>Eukaryota</taxon>
        <taxon>Viridiplantae</taxon>
        <taxon>Streptophyta</taxon>
        <taxon>Embryophyta</taxon>
        <taxon>Tracheophyta</taxon>
        <taxon>Spermatophyta</taxon>
        <taxon>Magnoliopsida</taxon>
        <taxon>Liliopsida</taxon>
        <taxon>Poales</taxon>
        <taxon>Poaceae</taxon>
        <taxon>PACMAD clade</taxon>
        <taxon>Panicoideae</taxon>
        <taxon>Panicodae</taxon>
        <taxon>Paniceae</taxon>
        <taxon>Panicinae</taxon>
        <taxon>Panicum</taxon>
        <taxon>Panicum sect. Hiantes</taxon>
    </lineage>
</organism>
<reference evidence="2" key="1">
    <citation type="submission" date="2020-05" db="EMBL/GenBank/DDBJ databases">
        <title>WGS assembly of Panicum virgatum.</title>
        <authorList>
            <person name="Lovell J.T."/>
            <person name="Jenkins J."/>
            <person name="Shu S."/>
            <person name="Juenger T.E."/>
            <person name="Schmutz J."/>
        </authorList>
    </citation>
    <scope>NUCLEOTIDE SEQUENCE</scope>
    <source>
        <strain evidence="2">AP13</strain>
    </source>
</reference>
<gene>
    <name evidence="2" type="ORF">PVAP13_6NG172503</name>
</gene>
<protein>
    <submittedName>
        <fullName evidence="2">Uncharacterized protein</fullName>
    </submittedName>
</protein>
<feature type="compositionally biased region" description="Basic residues" evidence="1">
    <location>
        <begin position="27"/>
        <end position="42"/>
    </location>
</feature>
<dbReference type="EMBL" id="CM029048">
    <property type="protein sequence ID" value="KAG2577298.1"/>
    <property type="molecule type" value="Genomic_DNA"/>
</dbReference>
<proteinExistence type="predicted"/>
<keyword evidence="3" id="KW-1185">Reference proteome</keyword>
<evidence type="ECO:0000256" key="1">
    <source>
        <dbReference type="SAM" id="MobiDB-lite"/>
    </source>
</evidence>
<dbReference type="AlphaFoldDB" id="A0A8T0QWC6"/>
<accession>A0A8T0QWC6</accession>
<feature type="region of interest" description="Disordered" evidence="1">
    <location>
        <begin position="1"/>
        <end position="49"/>
    </location>
</feature>
<evidence type="ECO:0000313" key="2">
    <source>
        <dbReference type="EMBL" id="KAG2577298.1"/>
    </source>
</evidence>
<name>A0A8T0QWC6_PANVG</name>
<comment type="caution">
    <text evidence="2">The sequence shown here is derived from an EMBL/GenBank/DDBJ whole genome shotgun (WGS) entry which is preliminary data.</text>
</comment>
<sequence length="144" mass="16602">MRVGPHPLRAPSPSISRGCRRYQSGWARRKGRQRHRPQRPRPSHREERHSKFVQFFFLAPPGEGKGRRGCGRRRWMRRAHSNTLSLDMSQRPVWQAVDSAGVGCRRGRGSAWTPTASTNRSRVLTKHDCTSSEALWSCVLKHYC</sequence>
<dbReference type="Proteomes" id="UP000823388">
    <property type="component" value="Chromosome 6N"/>
</dbReference>